<evidence type="ECO:0000313" key="1">
    <source>
        <dbReference type="EMBL" id="CAC5416580.1"/>
    </source>
</evidence>
<dbReference type="AlphaFoldDB" id="A0A6J8E837"/>
<accession>A0A6J8E837</accession>
<gene>
    <name evidence="1" type="ORF">MCOR_49180</name>
</gene>
<reference evidence="1 2" key="1">
    <citation type="submission" date="2020-06" db="EMBL/GenBank/DDBJ databases">
        <authorList>
            <person name="Li R."/>
            <person name="Bekaert M."/>
        </authorList>
    </citation>
    <scope>NUCLEOTIDE SEQUENCE [LARGE SCALE GENOMIC DNA]</scope>
    <source>
        <strain evidence="2">wild</strain>
    </source>
</reference>
<evidence type="ECO:0000313" key="2">
    <source>
        <dbReference type="Proteomes" id="UP000507470"/>
    </source>
</evidence>
<dbReference type="Proteomes" id="UP000507470">
    <property type="component" value="Unassembled WGS sequence"/>
</dbReference>
<organism evidence="1 2">
    <name type="scientific">Mytilus coruscus</name>
    <name type="common">Sea mussel</name>
    <dbReference type="NCBI Taxonomy" id="42192"/>
    <lineage>
        <taxon>Eukaryota</taxon>
        <taxon>Metazoa</taxon>
        <taxon>Spiralia</taxon>
        <taxon>Lophotrochozoa</taxon>
        <taxon>Mollusca</taxon>
        <taxon>Bivalvia</taxon>
        <taxon>Autobranchia</taxon>
        <taxon>Pteriomorphia</taxon>
        <taxon>Mytilida</taxon>
        <taxon>Mytiloidea</taxon>
        <taxon>Mytilidae</taxon>
        <taxon>Mytilinae</taxon>
        <taxon>Mytilus</taxon>
    </lineage>
</organism>
<dbReference type="OrthoDB" id="6155824at2759"/>
<keyword evidence="2" id="KW-1185">Reference proteome</keyword>
<protein>
    <submittedName>
        <fullName evidence="1">Uncharacterized protein</fullName>
    </submittedName>
</protein>
<sequence>MDVGENSICFMLSIYNVKFASKLREDVAELSIKHCYGCSVHHPSQVHHTCLMWNELEHLEMHLKKPILHRSQSSAHKVARRNEKLEQSNWTSCYTVDISEHARDTFIKLLDDVEWRKKNLPNQIDYTRTCKTSVLSFKDSLQRNTTYKPLFYTSTLYNMTMFRRIIHNSVFLKTIYLVDPIERKALIRFTEEEHIQALCDIAKNILQGRITISIAYKQKLKQYKTVIRSLASSRIVMTRKRRMLLTFNHLIPLLIKPILHILDES</sequence>
<proteinExistence type="predicted"/>
<dbReference type="EMBL" id="CACVKT020008662">
    <property type="protein sequence ID" value="CAC5416580.1"/>
    <property type="molecule type" value="Genomic_DNA"/>
</dbReference>
<name>A0A6J8E837_MYTCO</name>